<dbReference type="EMBL" id="JASCZI010242119">
    <property type="protein sequence ID" value="MED6209682.1"/>
    <property type="molecule type" value="Genomic_DNA"/>
</dbReference>
<keyword evidence="2" id="KW-1185">Reference proteome</keyword>
<dbReference type="Proteomes" id="UP001341840">
    <property type="component" value="Unassembled WGS sequence"/>
</dbReference>
<comment type="caution">
    <text evidence="1">The sequence shown here is derived from an EMBL/GenBank/DDBJ whole genome shotgun (WGS) entry which is preliminary data.</text>
</comment>
<protein>
    <submittedName>
        <fullName evidence="1">Uncharacterized protein</fullName>
    </submittedName>
</protein>
<organism evidence="1 2">
    <name type="scientific">Stylosanthes scabra</name>
    <dbReference type="NCBI Taxonomy" id="79078"/>
    <lineage>
        <taxon>Eukaryota</taxon>
        <taxon>Viridiplantae</taxon>
        <taxon>Streptophyta</taxon>
        <taxon>Embryophyta</taxon>
        <taxon>Tracheophyta</taxon>
        <taxon>Spermatophyta</taxon>
        <taxon>Magnoliopsida</taxon>
        <taxon>eudicotyledons</taxon>
        <taxon>Gunneridae</taxon>
        <taxon>Pentapetalae</taxon>
        <taxon>rosids</taxon>
        <taxon>fabids</taxon>
        <taxon>Fabales</taxon>
        <taxon>Fabaceae</taxon>
        <taxon>Papilionoideae</taxon>
        <taxon>50 kb inversion clade</taxon>
        <taxon>dalbergioids sensu lato</taxon>
        <taxon>Dalbergieae</taxon>
        <taxon>Pterocarpus clade</taxon>
        <taxon>Stylosanthes</taxon>
    </lineage>
</organism>
<accession>A0ABU6YGZ0</accession>
<evidence type="ECO:0000313" key="2">
    <source>
        <dbReference type="Proteomes" id="UP001341840"/>
    </source>
</evidence>
<gene>
    <name evidence="1" type="ORF">PIB30_057110</name>
</gene>
<reference evidence="1 2" key="1">
    <citation type="journal article" date="2023" name="Plants (Basel)">
        <title>Bridging the Gap: Combining Genomics and Transcriptomics Approaches to Understand Stylosanthes scabra, an Orphan Legume from the Brazilian Caatinga.</title>
        <authorList>
            <person name="Ferreira-Neto J.R.C."/>
            <person name="da Silva M.D."/>
            <person name="Binneck E."/>
            <person name="de Melo N.F."/>
            <person name="da Silva R.H."/>
            <person name="de Melo A.L.T.M."/>
            <person name="Pandolfi V."/>
            <person name="Bustamante F.O."/>
            <person name="Brasileiro-Vidal A.C."/>
            <person name="Benko-Iseppon A.M."/>
        </authorList>
    </citation>
    <scope>NUCLEOTIDE SEQUENCE [LARGE SCALE GENOMIC DNA]</scope>
    <source>
        <tissue evidence="1">Leaves</tissue>
    </source>
</reference>
<sequence>MLSFVSPCHRHHDLGHVCWILILNVLDGGGDFEKKDGSLECDGDRVVEDVFLARV</sequence>
<evidence type="ECO:0000313" key="1">
    <source>
        <dbReference type="EMBL" id="MED6209682.1"/>
    </source>
</evidence>
<name>A0ABU6YGZ0_9FABA</name>
<proteinExistence type="predicted"/>